<dbReference type="Proteomes" id="UP000675920">
    <property type="component" value="Unplaced"/>
</dbReference>
<evidence type="ECO:0000313" key="2">
    <source>
        <dbReference type="RefSeq" id="WP_156924402.1"/>
    </source>
</evidence>
<reference evidence="2" key="1">
    <citation type="submission" date="2025-08" db="UniProtKB">
        <authorList>
            <consortium name="RefSeq"/>
        </authorList>
    </citation>
    <scope>IDENTIFICATION</scope>
</reference>
<proteinExistence type="predicted"/>
<dbReference type="AlphaFoldDB" id="A0A8B6XAU4"/>
<protein>
    <submittedName>
        <fullName evidence="2">Uncharacterized protein</fullName>
    </submittedName>
</protein>
<organism evidence="1 2">
    <name type="scientific">Derxia gummosa DSM 723</name>
    <dbReference type="NCBI Taxonomy" id="1121388"/>
    <lineage>
        <taxon>Bacteria</taxon>
        <taxon>Pseudomonadati</taxon>
        <taxon>Pseudomonadota</taxon>
        <taxon>Betaproteobacteria</taxon>
        <taxon>Burkholderiales</taxon>
        <taxon>Alcaligenaceae</taxon>
        <taxon>Derxia</taxon>
    </lineage>
</organism>
<accession>A0A8B6XAU4</accession>
<keyword evidence="1" id="KW-1185">Reference proteome</keyword>
<name>A0A8B6XAU4_9BURK</name>
<evidence type="ECO:0000313" key="1">
    <source>
        <dbReference type="Proteomes" id="UP000675920"/>
    </source>
</evidence>
<sequence>MPLYSPSSRNSHAFLSRIWQDREHLSETEYKGFVQFFYLMLCGHTECVIAEIIRIRLEHVKVAIRHSSVAPVQFKTGDHVETVSSAPLVDSVLQLTEAIRREAQTAPLRKLIELIPKVFPCKLKDVIGDSSVADLEALAALRNLFAHSRDFVVEFELSSSAISDLGPLEKPIKVLKSANLVSNEPFGGRNWNELVDAIHSDEALRYFYKAAQRIELEIYKLGTYGPSNFNIRRLPPLPDIDTEASV</sequence>
<dbReference type="OrthoDB" id="9867005at2"/>
<dbReference type="RefSeq" id="WP_156924402.1">
    <property type="nucleotide sequence ID" value="NZ_AXWS01000013.1"/>
</dbReference>